<organism evidence="14 15">
    <name type="scientific">Dorcoceras hygrometricum</name>
    <dbReference type="NCBI Taxonomy" id="472368"/>
    <lineage>
        <taxon>Eukaryota</taxon>
        <taxon>Viridiplantae</taxon>
        <taxon>Streptophyta</taxon>
        <taxon>Embryophyta</taxon>
        <taxon>Tracheophyta</taxon>
        <taxon>Spermatophyta</taxon>
        <taxon>Magnoliopsida</taxon>
        <taxon>eudicotyledons</taxon>
        <taxon>Gunneridae</taxon>
        <taxon>Pentapetalae</taxon>
        <taxon>asterids</taxon>
        <taxon>lamiids</taxon>
        <taxon>Lamiales</taxon>
        <taxon>Gesneriaceae</taxon>
        <taxon>Didymocarpoideae</taxon>
        <taxon>Trichosporeae</taxon>
        <taxon>Loxocarpinae</taxon>
        <taxon>Dorcoceras</taxon>
    </lineage>
</organism>
<feature type="transmembrane region" description="Helical" evidence="11">
    <location>
        <begin position="681"/>
        <end position="701"/>
    </location>
</feature>
<dbReference type="GO" id="GO:0005886">
    <property type="term" value="C:plasma membrane"/>
    <property type="evidence" value="ECO:0007669"/>
    <property type="project" value="UniProtKB-SubCell"/>
</dbReference>
<evidence type="ECO:0000256" key="5">
    <source>
        <dbReference type="ARBA" id="ARBA00022592"/>
    </source>
</evidence>
<comment type="similarity">
    <text evidence="2">Belongs to the SYG1 (TC 2.A.94) family.</text>
</comment>
<feature type="domain" description="EXS" evidence="12">
    <location>
        <begin position="569"/>
        <end position="764"/>
    </location>
</feature>
<feature type="transmembrane region" description="Helical" evidence="11">
    <location>
        <begin position="603"/>
        <end position="626"/>
    </location>
</feature>
<evidence type="ECO:0000256" key="2">
    <source>
        <dbReference type="ARBA" id="ARBA00009665"/>
    </source>
</evidence>
<dbReference type="Pfam" id="PF03105">
    <property type="entry name" value="SPX"/>
    <property type="match status" value="1"/>
</dbReference>
<protein>
    <recommendedName>
        <fullName evidence="16">Phosphate transporter PHO1</fullName>
    </recommendedName>
</protein>
<dbReference type="Pfam" id="PF03124">
    <property type="entry name" value="EXS"/>
    <property type="match status" value="1"/>
</dbReference>
<dbReference type="PROSITE" id="PS51382">
    <property type="entry name" value="SPX"/>
    <property type="match status" value="1"/>
</dbReference>
<evidence type="ECO:0000259" key="12">
    <source>
        <dbReference type="PROSITE" id="PS51380"/>
    </source>
</evidence>
<evidence type="ECO:0000313" key="14">
    <source>
        <dbReference type="EMBL" id="KZV47040.1"/>
    </source>
</evidence>
<evidence type="ECO:0000256" key="11">
    <source>
        <dbReference type="SAM" id="Phobius"/>
    </source>
</evidence>
<feature type="coiled-coil region" evidence="10">
    <location>
        <begin position="120"/>
        <end position="147"/>
    </location>
</feature>
<comment type="subcellular location">
    <subcellularLocation>
        <location evidence="1">Cell membrane</location>
        <topology evidence="1">Multi-pass membrane protein</topology>
    </subcellularLocation>
</comment>
<dbReference type="CDD" id="cd14476">
    <property type="entry name" value="SPX_PHO1_like"/>
    <property type="match status" value="1"/>
</dbReference>
<evidence type="ECO:0000256" key="10">
    <source>
        <dbReference type="SAM" id="Coils"/>
    </source>
</evidence>
<keyword evidence="8 11" id="KW-0472">Membrane</keyword>
<gene>
    <name evidence="14" type="ORF">F511_34738</name>
</gene>
<evidence type="ECO:0000259" key="13">
    <source>
        <dbReference type="PROSITE" id="PS51382"/>
    </source>
</evidence>
<evidence type="ECO:0008006" key="16">
    <source>
        <dbReference type="Google" id="ProtNLM"/>
    </source>
</evidence>
<feature type="transmembrane region" description="Helical" evidence="11">
    <location>
        <begin position="572"/>
        <end position="591"/>
    </location>
</feature>
<dbReference type="GO" id="GO:0016036">
    <property type="term" value="P:cellular response to phosphate starvation"/>
    <property type="evidence" value="ECO:0007669"/>
    <property type="project" value="TreeGrafter"/>
</dbReference>
<dbReference type="InterPro" id="IPR004342">
    <property type="entry name" value="EXS_C"/>
</dbReference>
<evidence type="ECO:0000256" key="3">
    <source>
        <dbReference type="ARBA" id="ARBA00022448"/>
    </source>
</evidence>
<proteinExistence type="inferred from homology"/>
<evidence type="ECO:0000313" key="15">
    <source>
        <dbReference type="Proteomes" id="UP000250235"/>
    </source>
</evidence>
<evidence type="ECO:0000256" key="9">
    <source>
        <dbReference type="ARBA" id="ARBA00043939"/>
    </source>
</evidence>
<feature type="transmembrane region" description="Helical" evidence="11">
    <location>
        <begin position="449"/>
        <end position="470"/>
    </location>
</feature>
<dbReference type="Proteomes" id="UP000250235">
    <property type="component" value="Unassembled WGS sequence"/>
</dbReference>
<keyword evidence="10" id="KW-0175">Coiled coil</keyword>
<dbReference type="EMBL" id="KQ995326">
    <property type="protein sequence ID" value="KZV47040.1"/>
    <property type="molecule type" value="Genomic_DNA"/>
</dbReference>
<keyword evidence="15" id="KW-1185">Reference proteome</keyword>
<accession>A0A2Z7CJ09</accession>
<keyword evidence="7 11" id="KW-1133">Transmembrane helix</keyword>
<dbReference type="InterPro" id="IPR004331">
    <property type="entry name" value="SPX_dom"/>
</dbReference>
<keyword evidence="4" id="KW-1003">Cell membrane</keyword>
<feature type="transmembrane region" description="Helical" evidence="11">
    <location>
        <begin position="632"/>
        <end position="660"/>
    </location>
</feature>
<evidence type="ECO:0000256" key="4">
    <source>
        <dbReference type="ARBA" id="ARBA00022475"/>
    </source>
</evidence>
<dbReference type="PANTHER" id="PTHR10783">
    <property type="entry name" value="XENOTROPIC AND POLYTROPIC RETROVIRUS RECEPTOR 1-RELATED"/>
    <property type="match status" value="1"/>
</dbReference>
<sequence>MKFGKDFKRQMVPEWTEAYVDYNGLKRILREIRSFKRCREPPTPSRNSINLPVEDFTDLNMQDQEPSTHADIENQVISINSEQQHNSRKIYKTKLLSFSEGGENEIKFFKKLDAELNKTNNFFKDKVEEVMREAASLSKQMDALVALRIKVMNPCFDGSSSLKCLNTDISNLAPSKITFPGRAETSGIKLTGRGSSAEINGTSLLEPGSPGSSCQAQDSSCQAKFETHSKESPSESGTSHLEILDRVTISNTYDNPISTIKGVLKDSKDKLLNCNREELKEVEERLKLVFVEFYQKLYLLKRYSFMNLSAFSKILKKYEKITSRKVARSYMRTVDNSYIGSSDEVIGLMEKVESVFIKHFLKSNRRAGMKLLRPKKKIEKHRITFFAVLQKSEILYAPLTLTAISSFYVYIVFHMLLYGANIYFWRRYRINYPFIFGFKQGTELGYREVFLLSNGLAVIALGTLLVHLHIKMVSKSQHFETYVELLPLGLVIVVLAIMFCPFNIIFRSSRFFLITCVFHCVCAPLYKVTLPEFFLADQLTSQVQALRSFEYYVCFYGRGKSSRRRSKCSSHYIYNVFYFIVAVIPYWFRFLQCVRRFCEGEDYTAHGINGLRYFLTIVAVVIRTAFELRKRFTWKVLALVSSAIAALGNTYWDIVVDWGLLQRNSKNLFLRDKLVVSHKSVYFAAMVLDILLRFAWVQVVLTFDLQSLHGLTISTIFSCLEIFRRGMWNFFRLENEHLNNVGKYRAFKSVPLPFNYYDNEDENSDDIDKDD</sequence>
<dbReference type="GO" id="GO:0005802">
    <property type="term" value="C:trans-Golgi network"/>
    <property type="evidence" value="ECO:0007669"/>
    <property type="project" value="TreeGrafter"/>
</dbReference>
<feature type="transmembrane region" description="Helical" evidence="11">
    <location>
        <begin position="407"/>
        <end position="425"/>
    </location>
</feature>
<feature type="domain" description="SPX" evidence="13">
    <location>
        <begin position="1"/>
        <end position="332"/>
    </location>
</feature>
<evidence type="ECO:0000256" key="8">
    <source>
        <dbReference type="ARBA" id="ARBA00023136"/>
    </source>
</evidence>
<reference evidence="14 15" key="1">
    <citation type="journal article" date="2015" name="Proc. Natl. Acad. Sci. U.S.A.">
        <title>The resurrection genome of Boea hygrometrica: A blueprint for survival of dehydration.</title>
        <authorList>
            <person name="Xiao L."/>
            <person name="Yang G."/>
            <person name="Zhang L."/>
            <person name="Yang X."/>
            <person name="Zhao S."/>
            <person name="Ji Z."/>
            <person name="Zhou Q."/>
            <person name="Hu M."/>
            <person name="Wang Y."/>
            <person name="Chen M."/>
            <person name="Xu Y."/>
            <person name="Jin H."/>
            <person name="Xiao X."/>
            <person name="Hu G."/>
            <person name="Bao F."/>
            <person name="Hu Y."/>
            <person name="Wan P."/>
            <person name="Li L."/>
            <person name="Deng X."/>
            <person name="Kuang T."/>
            <person name="Xiang C."/>
            <person name="Zhu J.K."/>
            <person name="Oliver M.J."/>
            <person name="He Y."/>
        </authorList>
    </citation>
    <scope>NUCLEOTIDE SEQUENCE [LARGE SCALE GENOMIC DNA]</scope>
    <source>
        <strain evidence="15">cv. XS01</strain>
    </source>
</reference>
<dbReference type="AlphaFoldDB" id="A0A2Z7CJ09"/>
<evidence type="ECO:0000256" key="7">
    <source>
        <dbReference type="ARBA" id="ARBA00022989"/>
    </source>
</evidence>
<keyword evidence="6 11" id="KW-0812">Transmembrane</keyword>
<dbReference type="GO" id="GO:0006817">
    <property type="term" value="P:phosphate ion transport"/>
    <property type="evidence" value="ECO:0007669"/>
    <property type="project" value="UniProtKB-KW"/>
</dbReference>
<name>A0A2Z7CJ09_9LAMI</name>
<dbReference type="InterPro" id="IPR034092">
    <property type="entry name" value="PHO1_SPX"/>
</dbReference>
<dbReference type="PANTHER" id="PTHR10783:SF104">
    <property type="entry name" value="PHOSPHATE TRANSPORTER PHO1 HOMOLOG 10"/>
    <property type="match status" value="1"/>
</dbReference>
<dbReference type="OrthoDB" id="9970435at2759"/>
<evidence type="ECO:0000256" key="1">
    <source>
        <dbReference type="ARBA" id="ARBA00004651"/>
    </source>
</evidence>
<keyword evidence="3" id="KW-0813">Transport</keyword>
<keyword evidence="5" id="KW-0592">Phosphate transport</keyword>
<comment type="function">
    <text evidence="9">May transport inorganic phosphate (Pi).</text>
</comment>
<feature type="transmembrane region" description="Helical" evidence="11">
    <location>
        <begin position="482"/>
        <end position="504"/>
    </location>
</feature>
<dbReference type="GO" id="GO:0000822">
    <property type="term" value="F:inositol hexakisphosphate binding"/>
    <property type="evidence" value="ECO:0007669"/>
    <property type="project" value="TreeGrafter"/>
</dbReference>
<dbReference type="PROSITE" id="PS51380">
    <property type="entry name" value="EXS"/>
    <property type="match status" value="1"/>
</dbReference>
<evidence type="ECO:0000256" key="6">
    <source>
        <dbReference type="ARBA" id="ARBA00022692"/>
    </source>
</evidence>